<organism evidence="1 2">
    <name type="scientific">Amanita muscaria (strain Koide BX008)</name>
    <dbReference type="NCBI Taxonomy" id="946122"/>
    <lineage>
        <taxon>Eukaryota</taxon>
        <taxon>Fungi</taxon>
        <taxon>Dikarya</taxon>
        <taxon>Basidiomycota</taxon>
        <taxon>Agaricomycotina</taxon>
        <taxon>Agaricomycetes</taxon>
        <taxon>Agaricomycetidae</taxon>
        <taxon>Agaricales</taxon>
        <taxon>Pluteineae</taxon>
        <taxon>Amanitaceae</taxon>
        <taxon>Amanita</taxon>
    </lineage>
</organism>
<name>A0A0C2WTH5_AMAMK</name>
<dbReference type="AlphaFoldDB" id="A0A0C2WTH5"/>
<evidence type="ECO:0000313" key="2">
    <source>
        <dbReference type="Proteomes" id="UP000054549"/>
    </source>
</evidence>
<accession>A0A0C2WTH5</accession>
<evidence type="ECO:0000313" key="1">
    <source>
        <dbReference type="EMBL" id="KIL59643.1"/>
    </source>
</evidence>
<sequence>MFVAETGRGAVFSAHRNSIKPLLERSCIWLAFGEVREDYPCFFLWNNLFGTSIDNSSRHFPVYVAFVECIIVVGCKSMRFL</sequence>
<dbReference type="EMBL" id="KN818312">
    <property type="protein sequence ID" value="KIL59643.1"/>
    <property type="molecule type" value="Genomic_DNA"/>
</dbReference>
<reference evidence="1 2" key="1">
    <citation type="submission" date="2014-04" db="EMBL/GenBank/DDBJ databases">
        <title>Evolutionary Origins and Diversification of the Mycorrhizal Mutualists.</title>
        <authorList>
            <consortium name="DOE Joint Genome Institute"/>
            <consortium name="Mycorrhizal Genomics Consortium"/>
            <person name="Kohler A."/>
            <person name="Kuo A."/>
            <person name="Nagy L.G."/>
            <person name="Floudas D."/>
            <person name="Copeland A."/>
            <person name="Barry K.W."/>
            <person name="Cichocki N."/>
            <person name="Veneault-Fourrey C."/>
            <person name="LaButti K."/>
            <person name="Lindquist E.A."/>
            <person name="Lipzen A."/>
            <person name="Lundell T."/>
            <person name="Morin E."/>
            <person name="Murat C."/>
            <person name="Riley R."/>
            <person name="Ohm R."/>
            <person name="Sun H."/>
            <person name="Tunlid A."/>
            <person name="Henrissat B."/>
            <person name="Grigoriev I.V."/>
            <person name="Hibbett D.S."/>
            <person name="Martin F."/>
        </authorList>
    </citation>
    <scope>NUCLEOTIDE SEQUENCE [LARGE SCALE GENOMIC DNA]</scope>
    <source>
        <strain evidence="1 2">Koide BX008</strain>
    </source>
</reference>
<keyword evidence="2" id="KW-1185">Reference proteome</keyword>
<dbReference type="HOGENOM" id="CLU_2573429_0_0_1"/>
<gene>
    <name evidence="1" type="ORF">M378DRAFT_169032</name>
</gene>
<dbReference type="Proteomes" id="UP000054549">
    <property type="component" value="Unassembled WGS sequence"/>
</dbReference>
<proteinExistence type="predicted"/>
<dbReference type="InParanoid" id="A0A0C2WTH5"/>
<protein>
    <submittedName>
        <fullName evidence="1">Uncharacterized protein</fullName>
    </submittedName>
</protein>